<dbReference type="GO" id="GO:0008757">
    <property type="term" value="F:S-adenosylmethionine-dependent methyltransferase activity"/>
    <property type="evidence" value="ECO:0007669"/>
    <property type="project" value="InterPro"/>
</dbReference>
<dbReference type="Pfam" id="PF08241">
    <property type="entry name" value="Methyltransf_11"/>
    <property type="match status" value="1"/>
</dbReference>
<dbReference type="SUPFAM" id="SSF53335">
    <property type="entry name" value="S-adenosyl-L-methionine-dependent methyltransferases"/>
    <property type="match status" value="1"/>
</dbReference>
<keyword evidence="2" id="KW-0489">Methyltransferase</keyword>
<accession>A0A9W6PL81</accession>
<dbReference type="Gene3D" id="3.40.50.150">
    <property type="entry name" value="Vaccinia Virus protein VP39"/>
    <property type="match status" value="1"/>
</dbReference>
<evidence type="ECO:0000313" key="3">
    <source>
        <dbReference type="Proteomes" id="UP001165143"/>
    </source>
</evidence>
<evidence type="ECO:0000259" key="1">
    <source>
        <dbReference type="Pfam" id="PF08241"/>
    </source>
</evidence>
<dbReference type="CDD" id="cd02440">
    <property type="entry name" value="AdoMet_MTases"/>
    <property type="match status" value="1"/>
</dbReference>
<sequence>MTGVRQVTAYDGIGQAYDGVAELYATLFRGELGGKEAELALIRQLVAAPPVAGLGRPVGDLGCGPGEATELLAGLGARAFGLDLSAGMLAQARLAHPARPFVRGTLTALPLADGSLGAILARYSLIHLQPAELPTAIAELHRVLAPGGLLLTGFFAAAPELGDTDRPVPFDHKVTTAHRWPVDTLAALFRQAGFTETARTLRAPAPGERFPQATLLLGRNDDT</sequence>
<dbReference type="OrthoDB" id="9805171at2"/>
<dbReference type="Proteomes" id="UP001165143">
    <property type="component" value="Unassembled WGS sequence"/>
</dbReference>
<keyword evidence="2" id="KW-0808">Transferase</keyword>
<dbReference type="GO" id="GO:0032259">
    <property type="term" value="P:methylation"/>
    <property type="evidence" value="ECO:0007669"/>
    <property type="project" value="UniProtKB-KW"/>
</dbReference>
<dbReference type="GO" id="GO:0017000">
    <property type="term" value="P:antibiotic biosynthetic process"/>
    <property type="evidence" value="ECO:0007669"/>
    <property type="project" value="UniProtKB-ARBA"/>
</dbReference>
<name>A0A9W6PL81_9ACTN</name>
<reference evidence="2" key="1">
    <citation type="submission" date="2023-02" db="EMBL/GenBank/DDBJ databases">
        <title>Kitasatospora phosalacinea NBRC 14362.</title>
        <authorList>
            <person name="Ichikawa N."/>
            <person name="Sato H."/>
            <person name="Tonouchi N."/>
        </authorList>
    </citation>
    <scope>NUCLEOTIDE SEQUENCE</scope>
    <source>
        <strain evidence="2">NBRC 14362</strain>
    </source>
</reference>
<proteinExistence type="predicted"/>
<dbReference type="InterPro" id="IPR029063">
    <property type="entry name" value="SAM-dependent_MTases_sf"/>
</dbReference>
<gene>
    <name evidence="2" type="ORF">Kpho01_50510</name>
</gene>
<organism evidence="2 3">
    <name type="scientific">Kitasatospora phosalacinea</name>
    <dbReference type="NCBI Taxonomy" id="2065"/>
    <lineage>
        <taxon>Bacteria</taxon>
        <taxon>Bacillati</taxon>
        <taxon>Actinomycetota</taxon>
        <taxon>Actinomycetes</taxon>
        <taxon>Kitasatosporales</taxon>
        <taxon>Streptomycetaceae</taxon>
        <taxon>Kitasatospora</taxon>
    </lineage>
</organism>
<dbReference type="InterPro" id="IPR013216">
    <property type="entry name" value="Methyltransf_11"/>
</dbReference>
<dbReference type="PANTHER" id="PTHR43861">
    <property type="entry name" value="TRANS-ACONITATE 2-METHYLTRANSFERASE-RELATED"/>
    <property type="match status" value="1"/>
</dbReference>
<dbReference type="EMBL" id="BSRX01000033">
    <property type="protein sequence ID" value="GLW57040.1"/>
    <property type="molecule type" value="Genomic_DNA"/>
</dbReference>
<evidence type="ECO:0000313" key="2">
    <source>
        <dbReference type="EMBL" id="GLW57040.1"/>
    </source>
</evidence>
<protein>
    <submittedName>
        <fullName evidence="2">Methyltransferase</fullName>
    </submittedName>
</protein>
<dbReference type="AlphaFoldDB" id="A0A9W6PL81"/>
<feature type="domain" description="Methyltransferase type 11" evidence="1">
    <location>
        <begin position="60"/>
        <end position="151"/>
    </location>
</feature>
<comment type="caution">
    <text evidence="2">The sequence shown here is derived from an EMBL/GenBank/DDBJ whole genome shotgun (WGS) entry which is preliminary data.</text>
</comment>
<dbReference type="PANTHER" id="PTHR43861:SF1">
    <property type="entry name" value="TRANS-ACONITATE 2-METHYLTRANSFERASE"/>
    <property type="match status" value="1"/>
</dbReference>